<feature type="compositionally biased region" description="Basic and acidic residues" evidence="1">
    <location>
        <begin position="1"/>
        <end position="11"/>
    </location>
</feature>
<protein>
    <submittedName>
        <fullName evidence="2">Uncharacterized protein</fullName>
    </submittedName>
</protein>
<accession>A0A2R6XUZ8</accession>
<feature type="region of interest" description="Disordered" evidence="1">
    <location>
        <begin position="1"/>
        <end position="23"/>
    </location>
</feature>
<proteinExistence type="predicted"/>
<organism evidence="2 3">
    <name type="scientific">Marchantia polymorpha</name>
    <name type="common">Common liverwort</name>
    <name type="synonym">Marchantia aquatica</name>
    <dbReference type="NCBI Taxonomy" id="3197"/>
    <lineage>
        <taxon>Eukaryota</taxon>
        <taxon>Viridiplantae</taxon>
        <taxon>Streptophyta</taxon>
        <taxon>Embryophyta</taxon>
        <taxon>Marchantiophyta</taxon>
        <taxon>Marchantiopsida</taxon>
        <taxon>Marchantiidae</taxon>
        <taxon>Marchantiales</taxon>
        <taxon>Marchantiaceae</taxon>
        <taxon>Marchantia</taxon>
    </lineage>
</organism>
<dbReference type="Proteomes" id="UP000244005">
    <property type="component" value="Unassembled WGS sequence"/>
</dbReference>
<dbReference type="AlphaFoldDB" id="A0A2R6XUZ8"/>
<feature type="compositionally biased region" description="Basic and acidic residues" evidence="1">
    <location>
        <begin position="69"/>
        <end position="82"/>
    </location>
</feature>
<keyword evidence="3" id="KW-1185">Reference proteome</keyword>
<gene>
    <name evidence="2" type="ORF">MARPO_0002s0341</name>
</gene>
<dbReference type="EMBL" id="KZ772674">
    <property type="protein sequence ID" value="PTQ49906.1"/>
    <property type="molecule type" value="Genomic_DNA"/>
</dbReference>
<evidence type="ECO:0000313" key="2">
    <source>
        <dbReference type="EMBL" id="PTQ49906.1"/>
    </source>
</evidence>
<sequence>MGKVWVEEQTRSDPTGPGKVAGKVGLVSGFEWDWTRGEGRGGMGELEGEGGREGSSRRRRRRRRMMGMDMDRTVCGRSEEGKPSVSLKRWGNSNLEAVKLGTETAGSGLDSAATGLAPSSVERMEAARWHRTECLALLELGALAGVDDSDRSTSYGDRHGEWWC</sequence>
<name>A0A2R6XUZ8_MARPO</name>
<evidence type="ECO:0000256" key="1">
    <source>
        <dbReference type="SAM" id="MobiDB-lite"/>
    </source>
</evidence>
<feature type="region of interest" description="Disordered" evidence="1">
    <location>
        <begin position="35"/>
        <end position="87"/>
    </location>
</feature>
<reference evidence="3" key="1">
    <citation type="journal article" date="2017" name="Cell">
        <title>Insights into land plant evolution garnered from the Marchantia polymorpha genome.</title>
        <authorList>
            <person name="Bowman J.L."/>
            <person name="Kohchi T."/>
            <person name="Yamato K.T."/>
            <person name="Jenkins J."/>
            <person name="Shu S."/>
            <person name="Ishizaki K."/>
            <person name="Yamaoka S."/>
            <person name="Nishihama R."/>
            <person name="Nakamura Y."/>
            <person name="Berger F."/>
            <person name="Adam C."/>
            <person name="Aki S.S."/>
            <person name="Althoff F."/>
            <person name="Araki T."/>
            <person name="Arteaga-Vazquez M.A."/>
            <person name="Balasubrmanian S."/>
            <person name="Barry K."/>
            <person name="Bauer D."/>
            <person name="Boehm C.R."/>
            <person name="Briginshaw L."/>
            <person name="Caballero-Perez J."/>
            <person name="Catarino B."/>
            <person name="Chen F."/>
            <person name="Chiyoda S."/>
            <person name="Chovatia M."/>
            <person name="Davies K.M."/>
            <person name="Delmans M."/>
            <person name="Demura T."/>
            <person name="Dierschke T."/>
            <person name="Dolan L."/>
            <person name="Dorantes-Acosta A.E."/>
            <person name="Eklund D.M."/>
            <person name="Florent S.N."/>
            <person name="Flores-Sandoval E."/>
            <person name="Fujiyama A."/>
            <person name="Fukuzawa H."/>
            <person name="Galik B."/>
            <person name="Grimanelli D."/>
            <person name="Grimwood J."/>
            <person name="Grossniklaus U."/>
            <person name="Hamada T."/>
            <person name="Haseloff J."/>
            <person name="Hetherington A.J."/>
            <person name="Higo A."/>
            <person name="Hirakawa Y."/>
            <person name="Hundley H.N."/>
            <person name="Ikeda Y."/>
            <person name="Inoue K."/>
            <person name="Inoue S.I."/>
            <person name="Ishida S."/>
            <person name="Jia Q."/>
            <person name="Kakita M."/>
            <person name="Kanazawa T."/>
            <person name="Kawai Y."/>
            <person name="Kawashima T."/>
            <person name="Kennedy M."/>
            <person name="Kinose K."/>
            <person name="Kinoshita T."/>
            <person name="Kohara Y."/>
            <person name="Koide E."/>
            <person name="Komatsu K."/>
            <person name="Kopischke S."/>
            <person name="Kubo M."/>
            <person name="Kyozuka J."/>
            <person name="Lagercrantz U."/>
            <person name="Lin S.S."/>
            <person name="Lindquist E."/>
            <person name="Lipzen A.M."/>
            <person name="Lu C.W."/>
            <person name="De Luna E."/>
            <person name="Martienssen R.A."/>
            <person name="Minamino N."/>
            <person name="Mizutani M."/>
            <person name="Mizutani M."/>
            <person name="Mochizuki N."/>
            <person name="Monte I."/>
            <person name="Mosher R."/>
            <person name="Nagasaki H."/>
            <person name="Nakagami H."/>
            <person name="Naramoto S."/>
            <person name="Nishitani K."/>
            <person name="Ohtani M."/>
            <person name="Okamoto T."/>
            <person name="Okumura M."/>
            <person name="Phillips J."/>
            <person name="Pollak B."/>
            <person name="Reinders A."/>
            <person name="Rovekamp M."/>
            <person name="Sano R."/>
            <person name="Sawa S."/>
            <person name="Schmid M.W."/>
            <person name="Shirakawa M."/>
            <person name="Solano R."/>
            <person name="Spunde A."/>
            <person name="Suetsugu N."/>
            <person name="Sugano S."/>
            <person name="Sugiyama A."/>
            <person name="Sun R."/>
            <person name="Suzuki Y."/>
            <person name="Takenaka M."/>
            <person name="Takezawa D."/>
            <person name="Tomogane H."/>
            <person name="Tsuzuki M."/>
            <person name="Ueda T."/>
            <person name="Umeda M."/>
            <person name="Ward J.M."/>
            <person name="Watanabe Y."/>
            <person name="Yazaki K."/>
            <person name="Yokoyama R."/>
            <person name="Yoshitake Y."/>
            <person name="Yotsui I."/>
            <person name="Zachgo S."/>
            <person name="Schmutz J."/>
        </authorList>
    </citation>
    <scope>NUCLEOTIDE SEQUENCE [LARGE SCALE GENOMIC DNA]</scope>
    <source>
        <strain evidence="3">Tak-1</strain>
    </source>
</reference>
<evidence type="ECO:0000313" key="3">
    <source>
        <dbReference type="Proteomes" id="UP000244005"/>
    </source>
</evidence>